<evidence type="ECO:0000313" key="1">
    <source>
        <dbReference type="EMBL" id="NKQ54984.1"/>
    </source>
</evidence>
<dbReference type="Proteomes" id="UP000715441">
    <property type="component" value="Unassembled WGS sequence"/>
</dbReference>
<name>A0ABX1J7W4_9PSEU</name>
<dbReference type="EMBL" id="JAAXLS010000012">
    <property type="protein sequence ID" value="NKQ54984.1"/>
    <property type="molecule type" value="Genomic_DNA"/>
</dbReference>
<reference evidence="1 2" key="1">
    <citation type="submission" date="2020-04" db="EMBL/GenBank/DDBJ databases">
        <title>Novel species.</title>
        <authorList>
            <person name="Teo W.F.A."/>
            <person name="Lipun K."/>
            <person name="Srisuk N."/>
            <person name="Duangmal K."/>
        </authorList>
    </citation>
    <scope>NUCLEOTIDE SEQUENCE [LARGE SCALE GENOMIC DNA]</scope>
    <source>
        <strain evidence="1 2">K13G38</strain>
    </source>
</reference>
<comment type="caution">
    <text evidence="1">The sequence shown here is derived from an EMBL/GenBank/DDBJ whole genome shotgun (WGS) entry which is preliminary data.</text>
</comment>
<proteinExistence type="predicted"/>
<evidence type="ECO:0000313" key="2">
    <source>
        <dbReference type="Proteomes" id="UP000715441"/>
    </source>
</evidence>
<keyword evidence="2" id="KW-1185">Reference proteome</keyword>
<gene>
    <name evidence="1" type="ORF">HFP15_19045</name>
</gene>
<dbReference type="RefSeq" id="WP_168517478.1">
    <property type="nucleotide sequence ID" value="NZ_JAAXLS010000012.1"/>
</dbReference>
<protein>
    <submittedName>
        <fullName evidence="1">Uncharacterized protein</fullName>
    </submittedName>
</protein>
<sequence length="65" mass="7111">MARNAIPTAYRPRLWPKVVSGLVMALLLLLAVRNPVEAAHWLRATAQGLATMVDGIAEFTRKLNG</sequence>
<accession>A0ABX1J7W4</accession>
<organism evidence="1 2">
    <name type="scientific">Amycolatopsis acididurans</name>
    <dbReference type="NCBI Taxonomy" id="2724524"/>
    <lineage>
        <taxon>Bacteria</taxon>
        <taxon>Bacillati</taxon>
        <taxon>Actinomycetota</taxon>
        <taxon>Actinomycetes</taxon>
        <taxon>Pseudonocardiales</taxon>
        <taxon>Pseudonocardiaceae</taxon>
        <taxon>Amycolatopsis</taxon>
    </lineage>
</organism>